<accession>A0A9Q1LAY8</accession>
<dbReference type="AlphaFoldDB" id="A0A9Q1LAY8"/>
<organism evidence="1 2">
    <name type="scientific">Anisodus acutangulus</name>
    <dbReference type="NCBI Taxonomy" id="402998"/>
    <lineage>
        <taxon>Eukaryota</taxon>
        <taxon>Viridiplantae</taxon>
        <taxon>Streptophyta</taxon>
        <taxon>Embryophyta</taxon>
        <taxon>Tracheophyta</taxon>
        <taxon>Spermatophyta</taxon>
        <taxon>Magnoliopsida</taxon>
        <taxon>eudicotyledons</taxon>
        <taxon>Gunneridae</taxon>
        <taxon>Pentapetalae</taxon>
        <taxon>asterids</taxon>
        <taxon>lamiids</taxon>
        <taxon>Solanales</taxon>
        <taxon>Solanaceae</taxon>
        <taxon>Solanoideae</taxon>
        <taxon>Hyoscyameae</taxon>
        <taxon>Anisodus</taxon>
    </lineage>
</organism>
<protein>
    <submittedName>
        <fullName evidence="1">Uncharacterized protein</fullName>
    </submittedName>
</protein>
<evidence type="ECO:0000313" key="2">
    <source>
        <dbReference type="Proteomes" id="UP001152561"/>
    </source>
</evidence>
<evidence type="ECO:0000313" key="1">
    <source>
        <dbReference type="EMBL" id="KAJ8531036.1"/>
    </source>
</evidence>
<dbReference type="Proteomes" id="UP001152561">
    <property type="component" value="Unassembled WGS sequence"/>
</dbReference>
<proteinExistence type="predicted"/>
<gene>
    <name evidence="1" type="ORF">K7X08_025767</name>
</gene>
<keyword evidence="2" id="KW-1185">Reference proteome</keyword>
<sequence length="188" mass="20772">MCGHCGRGPSVIVNRLTSIKDELAAINKLLETKPRRHSKCVSSLVSDFFYGSHLSHPDYVDDVHDGPSISFPDEVVDAVCKTLPLTKSARVHNDDDPSSHFPDQVEDVSCKTLPSSHLHVQVDDASCKTLPGEVADSAVDSEDRSSDERITDVLAQIHDGDDIEEFEILLKMDMRLPMKKLFVFGTIV</sequence>
<name>A0A9Q1LAY8_9SOLA</name>
<comment type="caution">
    <text evidence="1">The sequence shown here is derived from an EMBL/GenBank/DDBJ whole genome shotgun (WGS) entry which is preliminary data.</text>
</comment>
<dbReference type="EMBL" id="JAJAGQ010000021">
    <property type="protein sequence ID" value="KAJ8531036.1"/>
    <property type="molecule type" value="Genomic_DNA"/>
</dbReference>
<reference evidence="2" key="1">
    <citation type="journal article" date="2023" name="Proc. Natl. Acad. Sci. U.S.A.">
        <title>Genomic and structural basis for evolution of tropane alkaloid biosynthesis.</title>
        <authorList>
            <person name="Wanga Y.-J."/>
            <person name="Taina T."/>
            <person name="Yua J.-Y."/>
            <person name="Lia J."/>
            <person name="Xua B."/>
            <person name="Chenc J."/>
            <person name="D'Auriad J.C."/>
            <person name="Huanga J.-P."/>
            <person name="Huanga S.-X."/>
        </authorList>
    </citation>
    <scope>NUCLEOTIDE SEQUENCE [LARGE SCALE GENOMIC DNA]</scope>
    <source>
        <strain evidence="2">cv. KIB-2019</strain>
    </source>
</reference>